<dbReference type="PANTHER" id="PTHR35561:SF1">
    <property type="entry name" value="RNA 2',3'-CYCLIC PHOSPHODIESTERASE"/>
    <property type="match status" value="1"/>
</dbReference>
<proteinExistence type="inferred from homology"/>
<dbReference type="NCBIfam" id="TIGR02258">
    <property type="entry name" value="2_5_ligase"/>
    <property type="match status" value="1"/>
</dbReference>
<feature type="domain" description="Phosphoesterase HXTX" evidence="3">
    <location>
        <begin position="10"/>
        <end position="82"/>
    </location>
</feature>
<dbReference type="Pfam" id="PF02834">
    <property type="entry name" value="LigT_PEase"/>
    <property type="match status" value="1"/>
</dbReference>
<comment type="similarity">
    <text evidence="2">Belongs to the 2H phosphoesterase superfamily. ThpR family.</text>
</comment>
<dbReference type="RefSeq" id="WP_166162319.1">
    <property type="nucleotide sequence ID" value="NZ_CP049740.1"/>
</dbReference>
<dbReference type="HAMAP" id="MF_01940">
    <property type="entry name" value="RNA_CPDase"/>
    <property type="match status" value="1"/>
</dbReference>
<dbReference type="EMBL" id="CP049740">
    <property type="protein sequence ID" value="QII82210.1"/>
    <property type="molecule type" value="Genomic_DNA"/>
</dbReference>
<protein>
    <recommendedName>
        <fullName evidence="2">RNA 2',3'-cyclic phosphodiesterase</fullName>
        <shortName evidence="2">RNA 2',3'-CPDase</shortName>
        <ecNumber evidence="2">3.1.4.58</ecNumber>
    </recommendedName>
</protein>
<comment type="catalytic activity">
    <reaction evidence="2">
        <text>a 3'-end 2',3'-cyclophospho-ribonucleotide-RNA + H2O = a 3'-end 2'-phospho-ribonucleotide-RNA + H(+)</text>
        <dbReference type="Rhea" id="RHEA:11828"/>
        <dbReference type="Rhea" id="RHEA-COMP:10464"/>
        <dbReference type="Rhea" id="RHEA-COMP:17353"/>
        <dbReference type="ChEBI" id="CHEBI:15377"/>
        <dbReference type="ChEBI" id="CHEBI:15378"/>
        <dbReference type="ChEBI" id="CHEBI:83064"/>
        <dbReference type="ChEBI" id="CHEBI:173113"/>
        <dbReference type="EC" id="3.1.4.58"/>
    </reaction>
</comment>
<keyword evidence="1 2" id="KW-0378">Hydrolase</keyword>
<evidence type="ECO:0000256" key="1">
    <source>
        <dbReference type="ARBA" id="ARBA00022801"/>
    </source>
</evidence>
<feature type="short sequence motif" description="HXTX 2" evidence="2">
    <location>
        <begin position="125"/>
        <end position="128"/>
    </location>
</feature>
<dbReference type="GO" id="GO:0004113">
    <property type="term" value="F:2',3'-cyclic-nucleotide 3'-phosphodiesterase activity"/>
    <property type="evidence" value="ECO:0007669"/>
    <property type="project" value="InterPro"/>
</dbReference>
<comment type="function">
    <text evidence="2">Hydrolyzes RNA 2',3'-cyclic phosphodiester to an RNA 2'-phosphomonoester.</text>
</comment>
<feature type="short sequence motif" description="HXTX 1" evidence="2">
    <location>
        <begin position="40"/>
        <end position="43"/>
    </location>
</feature>
<dbReference type="PANTHER" id="PTHR35561">
    <property type="entry name" value="RNA 2',3'-CYCLIC PHOSPHODIESTERASE"/>
    <property type="match status" value="1"/>
</dbReference>
<sequence>MRVFVGIQFSSALKDDLEAYQAKLADWSEKGRLTRKENFHLTLCFIGEISETDYVQLFKQLSEKLAKTDRFSLLGGECGYFIKKNRYIPWVGVLLTADLLAVFKKVEAVIKEMGLAVEDRPYTPHVTMARQVVLLDEEKWCHQPVAFNECVSQVTLFQSHQVDGQLAYTPLNHILLNKQKS</sequence>
<dbReference type="InterPro" id="IPR014051">
    <property type="entry name" value="Phosphoesterase_HXTX"/>
</dbReference>
<evidence type="ECO:0000313" key="5">
    <source>
        <dbReference type="Proteomes" id="UP000501451"/>
    </source>
</evidence>
<name>A0A6G7KAC9_9LACT</name>
<reference evidence="4 5" key="1">
    <citation type="journal article" date="2017" name="Int. J. Syst. Evol. Microbiol.">
        <title>Jeotgalibaca porci sp. nov. and Jeotgalibaca arthritidis sp. nov., isolated from pigs, and emended description of the genus Jeotgalibaca.</title>
        <authorList>
            <person name="Zamora L."/>
            <person name="Perez-Sancho M."/>
            <person name="Dominguez L."/>
            <person name="Fernandez-Garayzabal J.F."/>
            <person name="Vela A.I."/>
        </authorList>
    </citation>
    <scope>NUCLEOTIDE SEQUENCE [LARGE SCALE GENOMIC DNA]</scope>
    <source>
        <strain evidence="4 5">CECT 9157</strain>
    </source>
</reference>
<dbReference type="SUPFAM" id="SSF55144">
    <property type="entry name" value="LigT-like"/>
    <property type="match status" value="1"/>
</dbReference>
<feature type="active site" description="Proton acceptor" evidence="2">
    <location>
        <position position="125"/>
    </location>
</feature>
<dbReference type="Proteomes" id="UP000501451">
    <property type="component" value="Chromosome"/>
</dbReference>
<dbReference type="AlphaFoldDB" id="A0A6G7KAC9"/>
<dbReference type="InterPro" id="IPR004175">
    <property type="entry name" value="RNA_CPDase"/>
</dbReference>
<keyword evidence="5" id="KW-1185">Reference proteome</keyword>
<gene>
    <name evidence="4" type="primary">thpR</name>
    <name evidence="4" type="ORF">G7057_07035</name>
</gene>
<dbReference type="GO" id="GO:0008664">
    <property type="term" value="F:RNA 2',3'-cyclic 3'-phosphodiesterase activity"/>
    <property type="evidence" value="ECO:0007669"/>
    <property type="project" value="UniProtKB-EC"/>
</dbReference>
<dbReference type="InterPro" id="IPR009097">
    <property type="entry name" value="Cyclic_Pdiesterase"/>
</dbReference>
<evidence type="ECO:0000313" key="4">
    <source>
        <dbReference type="EMBL" id="QII82210.1"/>
    </source>
</evidence>
<dbReference type="EC" id="3.1.4.58" evidence="2"/>
<evidence type="ECO:0000256" key="2">
    <source>
        <dbReference type="HAMAP-Rule" id="MF_01940"/>
    </source>
</evidence>
<accession>A0A6G7KAC9</accession>
<dbReference type="KEGG" id="jar:G7057_07035"/>
<dbReference type="Gene3D" id="3.90.1140.10">
    <property type="entry name" value="Cyclic phosphodiesterase"/>
    <property type="match status" value="1"/>
</dbReference>
<organism evidence="4 5">
    <name type="scientific">Jeotgalibaca arthritidis</name>
    <dbReference type="NCBI Taxonomy" id="1868794"/>
    <lineage>
        <taxon>Bacteria</taxon>
        <taxon>Bacillati</taxon>
        <taxon>Bacillota</taxon>
        <taxon>Bacilli</taxon>
        <taxon>Lactobacillales</taxon>
        <taxon>Carnobacteriaceae</taxon>
        <taxon>Jeotgalibaca</taxon>
    </lineage>
</organism>
<feature type="active site" description="Proton donor" evidence="2">
    <location>
        <position position="40"/>
    </location>
</feature>
<evidence type="ECO:0000259" key="3">
    <source>
        <dbReference type="Pfam" id="PF02834"/>
    </source>
</evidence>